<reference evidence="1" key="1">
    <citation type="submission" date="2020-05" db="EMBL/GenBank/DDBJ databases">
        <authorList>
            <person name="Chiriac C."/>
            <person name="Salcher M."/>
            <person name="Ghai R."/>
            <person name="Kavagutti S V."/>
        </authorList>
    </citation>
    <scope>NUCLEOTIDE SEQUENCE</scope>
</reference>
<proteinExistence type="predicted"/>
<organism evidence="1">
    <name type="scientific">freshwater metagenome</name>
    <dbReference type="NCBI Taxonomy" id="449393"/>
    <lineage>
        <taxon>unclassified sequences</taxon>
        <taxon>metagenomes</taxon>
        <taxon>ecological metagenomes</taxon>
    </lineage>
</organism>
<sequence>MSTGGLRDAGLTVGQIRAAVYGGELLALRRDIVVASGIWSDASADGRVLLAARAALLVHPNGAVSHETAARLIGLPTQRKDPALDVQGIPIIHVTRPGHRRTVDWLEVHGGRFGDGEVSSTGAIRRTSLVRTAIDVARSSPFPFAVATMDAAHRALTIAIARGREPWHDERVAVLDTSARTEAGSRIRQAIAAHAAVHGMSRAARAASWADPGSETVLESLSRVRIRAAHLPMPECGQMVRGASGRTYWVDKLWRAQRVIGEDDGMLKYLTGDDLLKEKLRQEDIESAGFRIVRCGWHDVNADPRPWLARLRRALAAGPGRKAAPTRAWAG</sequence>
<dbReference type="EMBL" id="CAFBOM010000248">
    <property type="protein sequence ID" value="CAB4997313.1"/>
    <property type="molecule type" value="Genomic_DNA"/>
</dbReference>
<gene>
    <name evidence="1" type="ORF">UFOPK3957_01366</name>
</gene>
<accession>A0A6J7P2I4</accession>
<evidence type="ECO:0000313" key="1">
    <source>
        <dbReference type="EMBL" id="CAB4997313.1"/>
    </source>
</evidence>
<dbReference type="AlphaFoldDB" id="A0A6J7P2I4"/>
<protein>
    <submittedName>
        <fullName evidence="1">Unannotated protein</fullName>
    </submittedName>
</protein>
<name>A0A6J7P2I4_9ZZZZ</name>